<evidence type="ECO:0000313" key="2">
    <source>
        <dbReference type="EMBL" id="GEB98234.1"/>
    </source>
</evidence>
<dbReference type="EMBL" id="CP009246">
    <property type="protein sequence ID" value="APT87227.1"/>
    <property type="molecule type" value="Genomic_DNA"/>
</dbReference>
<reference evidence="2 4" key="2">
    <citation type="submission" date="2019-06" db="EMBL/GenBank/DDBJ databases">
        <title>Whole genome shotgun sequence of Corynebacterium flavescens NBRC 14136.</title>
        <authorList>
            <person name="Hosoyama A."/>
            <person name="Uohara A."/>
            <person name="Ohji S."/>
            <person name="Ichikawa N."/>
        </authorList>
    </citation>
    <scope>NUCLEOTIDE SEQUENCE [LARGE SCALE GENOMIC DNA]</scope>
    <source>
        <strain evidence="2 4">NBRC 14136</strain>
    </source>
</reference>
<dbReference type="Gene3D" id="3.40.1350.140">
    <property type="entry name" value="MepB-like"/>
    <property type="match status" value="1"/>
</dbReference>
<organism evidence="1 3">
    <name type="scientific">Corynebacterium flavescens</name>
    <dbReference type="NCBI Taxonomy" id="28028"/>
    <lineage>
        <taxon>Bacteria</taxon>
        <taxon>Bacillati</taxon>
        <taxon>Actinomycetota</taxon>
        <taxon>Actinomycetes</taxon>
        <taxon>Mycobacteriales</taxon>
        <taxon>Corynebacteriaceae</taxon>
        <taxon>Corynebacterium</taxon>
    </lineage>
</organism>
<proteinExistence type="predicted"/>
<evidence type="ECO:0000313" key="1">
    <source>
        <dbReference type="EMBL" id="APT87227.1"/>
    </source>
</evidence>
<dbReference type="GeneID" id="82880748"/>
<keyword evidence="3" id="KW-1185">Reference proteome</keyword>
<dbReference type="AlphaFoldDB" id="A0A1L7CN00"/>
<sequence length="144" mass="16006">MGFSALELWASEVGLTVSVKAEEQTSDYESGVAQIAGCEWHIRTARNTPSKPGAFVAFWCRGVDGRTRPFSGDEMNSGLMVFVEQQGRRGVFTFTPEHLEQLGITFGSNQPGKRGFRAYPAWCEDLNSRAKETQRAQASAFKEY</sequence>
<protein>
    <submittedName>
        <fullName evidence="1">Metallopeptidase</fullName>
    </submittedName>
</protein>
<dbReference type="Proteomes" id="UP000315353">
    <property type="component" value="Unassembled WGS sequence"/>
</dbReference>
<dbReference type="InterPro" id="IPR038231">
    <property type="entry name" value="MepB-like_sf"/>
</dbReference>
<dbReference type="Proteomes" id="UP000185479">
    <property type="component" value="Chromosome"/>
</dbReference>
<name>A0A1L7CN00_CORFL</name>
<evidence type="ECO:0000313" key="4">
    <source>
        <dbReference type="Proteomes" id="UP000315353"/>
    </source>
</evidence>
<dbReference type="PIRSF" id="PIRSF032285">
    <property type="entry name" value="UCP032285"/>
    <property type="match status" value="1"/>
</dbReference>
<dbReference type="OrthoDB" id="4954833at2"/>
<dbReference type="Pfam" id="PF08877">
    <property type="entry name" value="MepB-like"/>
    <property type="match status" value="1"/>
</dbReference>
<accession>A0A1L7CN00</accession>
<gene>
    <name evidence="2" type="ORF">CFL01nite_17290</name>
    <name evidence="1" type="ORF">CFLV_08470</name>
</gene>
<dbReference type="InterPro" id="IPR011235">
    <property type="entry name" value="MepB-like"/>
</dbReference>
<dbReference type="STRING" id="28028.CFLV_08470"/>
<dbReference type="RefSeq" id="WP_075730157.1">
    <property type="nucleotide sequence ID" value="NZ_BJNB01000027.1"/>
</dbReference>
<dbReference type="EMBL" id="BJNB01000027">
    <property type="protein sequence ID" value="GEB98234.1"/>
    <property type="molecule type" value="Genomic_DNA"/>
</dbReference>
<dbReference type="KEGG" id="cfc:CFLV_08470"/>
<evidence type="ECO:0000313" key="3">
    <source>
        <dbReference type="Proteomes" id="UP000185479"/>
    </source>
</evidence>
<reference evidence="1 3" key="1">
    <citation type="submission" date="2014-08" db="EMBL/GenBank/DDBJ databases">
        <title>Complete genome sequence of Corynebacterium flavescens OJ8(T)(=DSM 20296(T)), isolated from cheese.</title>
        <authorList>
            <person name="Ruckert C."/>
            <person name="Albersmeier A."/>
            <person name="Winkler A."/>
            <person name="Kalinowski J."/>
        </authorList>
    </citation>
    <scope>NUCLEOTIDE SEQUENCE [LARGE SCALE GENOMIC DNA]</scope>
    <source>
        <strain evidence="1 3">OJ8</strain>
    </source>
</reference>